<dbReference type="GO" id="GO:0016020">
    <property type="term" value="C:membrane"/>
    <property type="evidence" value="ECO:0007669"/>
    <property type="project" value="UniProtKB-SubCell"/>
</dbReference>
<evidence type="ECO:0000313" key="9">
    <source>
        <dbReference type="Proteomes" id="UP001417504"/>
    </source>
</evidence>
<reference evidence="8 9" key="1">
    <citation type="submission" date="2024-01" db="EMBL/GenBank/DDBJ databases">
        <title>Genome assemblies of Stephania.</title>
        <authorList>
            <person name="Yang L."/>
        </authorList>
    </citation>
    <scope>NUCLEOTIDE SEQUENCE [LARGE SCALE GENOMIC DNA]</scope>
    <source>
        <strain evidence="8">QJT</strain>
        <tissue evidence="8">Leaf</tissue>
    </source>
</reference>
<proteinExistence type="predicted"/>
<dbReference type="Pfam" id="PF06813">
    <property type="entry name" value="Nodulin-like"/>
    <property type="match status" value="2"/>
</dbReference>
<feature type="transmembrane region" description="Helical" evidence="5">
    <location>
        <begin position="94"/>
        <end position="112"/>
    </location>
</feature>
<evidence type="ECO:0000256" key="2">
    <source>
        <dbReference type="ARBA" id="ARBA00022692"/>
    </source>
</evidence>
<comment type="caution">
    <text evidence="8">The sequence shown here is derived from an EMBL/GenBank/DDBJ whole genome shotgun (WGS) entry which is preliminary data.</text>
</comment>
<feature type="domain" description="Nodulin-like" evidence="6">
    <location>
        <begin position="11"/>
        <end position="78"/>
    </location>
</feature>
<gene>
    <name evidence="8" type="ORF">Sjap_015873</name>
</gene>
<feature type="transmembrane region" description="Helical" evidence="5">
    <location>
        <begin position="124"/>
        <end position="144"/>
    </location>
</feature>
<feature type="domain" description="Nodulin-like" evidence="6">
    <location>
        <begin position="93"/>
        <end position="216"/>
    </location>
</feature>
<dbReference type="AlphaFoldDB" id="A0AAP0ILJ6"/>
<feature type="transmembrane region" description="Helical" evidence="5">
    <location>
        <begin position="12"/>
        <end position="31"/>
    </location>
</feature>
<keyword evidence="2 5" id="KW-0812">Transmembrane</keyword>
<comment type="subcellular location">
    <subcellularLocation>
        <location evidence="1">Membrane</location>
        <topology evidence="1">Multi-pass membrane protein</topology>
    </subcellularLocation>
</comment>
<feature type="transmembrane region" description="Helical" evidence="5">
    <location>
        <begin position="347"/>
        <end position="371"/>
    </location>
</feature>
<dbReference type="InterPro" id="IPR010658">
    <property type="entry name" value="Nodulin-like"/>
</dbReference>
<feature type="transmembrane region" description="Helical" evidence="5">
    <location>
        <begin position="288"/>
        <end position="309"/>
    </location>
</feature>
<feature type="transmembrane region" description="Helical" evidence="5">
    <location>
        <begin position="391"/>
        <end position="412"/>
    </location>
</feature>
<evidence type="ECO:0000256" key="3">
    <source>
        <dbReference type="ARBA" id="ARBA00022989"/>
    </source>
</evidence>
<evidence type="ECO:0000259" key="7">
    <source>
        <dbReference type="Pfam" id="PF23262"/>
    </source>
</evidence>
<organism evidence="8 9">
    <name type="scientific">Stephania japonica</name>
    <dbReference type="NCBI Taxonomy" id="461633"/>
    <lineage>
        <taxon>Eukaryota</taxon>
        <taxon>Viridiplantae</taxon>
        <taxon>Streptophyta</taxon>
        <taxon>Embryophyta</taxon>
        <taxon>Tracheophyta</taxon>
        <taxon>Spermatophyta</taxon>
        <taxon>Magnoliopsida</taxon>
        <taxon>Ranunculales</taxon>
        <taxon>Menispermaceae</taxon>
        <taxon>Menispermoideae</taxon>
        <taxon>Cissampelideae</taxon>
        <taxon>Stephania</taxon>
    </lineage>
</organism>
<evidence type="ECO:0000313" key="8">
    <source>
        <dbReference type="EMBL" id="KAK9116926.1"/>
    </source>
</evidence>
<evidence type="ECO:0000256" key="1">
    <source>
        <dbReference type="ARBA" id="ARBA00004141"/>
    </source>
</evidence>
<dbReference type="PANTHER" id="PTHR21576:SF22">
    <property type="entry name" value="F25A4.25 PROTEIN"/>
    <property type="match status" value="1"/>
</dbReference>
<protein>
    <recommendedName>
        <fullName evidence="10">Nodulin-like domain-containing protein</fullName>
    </recommendedName>
</protein>
<dbReference type="CDD" id="cd17354">
    <property type="entry name" value="MFS_Mch1p_like"/>
    <property type="match status" value="1"/>
</dbReference>
<feature type="transmembrane region" description="Helical" evidence="5">
    <location>
        <begin position="261"/>
        <end position="281"/>
    </location>
</feature>
<keyword evidence="9" id="KW-1185">Reference proteome</keyword>
<dbReference type="InterPro" id="IPR036259">
    <property type="entry name" value="MFS_trans_sf"/>
</dbReference>
<keyword evidence="4 5" id="KW-0472">Membrane</keyword>
<evidence type="ECO:0008006" key="10">
    <source>
        <dbReference type="Google" id="ProtNLM"/>
    </source>
</evidence>
<sequence length="418" mass="45049">MEYWRWSSRNKWTATVASIWIQCTSGSLYTFGIYSPLLKSTQHYNQSTLDIIAVFKDIGTNAGLLSGLLYTAVMPSTVPSPSAAAIGKVVGGPWVVHLAGAIQCFTGYFLVWLSVTGALPRPPIPLMCFFMFLASHAQTFYNTANVVSAVQNFPNYSGTAVGIMKGFVGLSGAILIQVYRTIFVDDPSNFLMMLALLATLNPLLLMSFVRVCPSSVGDDKKYLNAMACGMGSGLSTVNNISQIGESLGYSTLETSTLVSLWSIWNFLGRFGAGFVSDYLLLSRGWSRPLIMAVTLAVMSIGHLLVASGFPGTLYAGPVLVGICYGAQWSLMPTICSEIFSVLHMGTIFYTISIASPVGSYLLSVWLVGYIYDKEASIEGGNVCNGAHCFMLSFLIMACVSFLGSLVAFGLLIKDKKVL</sequence>
<evidence type="ECO:0000256" key="5">
    <source>
        <dbReference type="SAM" id="Phobius"/>
    </source>
</evidence>
<feature type="domain" description="NFD4 C-terminal" evidence="7">
    <location>
        <begin position="222"/>
        <end position="416"/>
    </location>
</feature>
<dbReference type="EMBL" id="JBBNAE010000006">
    <property type="protein sequence ID" value="KAK9116926.1"/>
    <property type="molecule type" value="Genomic_DNA"/>
</dbReference>
<dbReference type="Gene3D" id="1.20.1250.20">
    <property type="entry name" value="MFS general substrate transporter like domains"/>
    <property type="match status" value="1"/>
</dbReference>
<dbReference type="InterPro" id="IPR056555">
    <property type="entry name" value="NFD4_C"/>
</dbReference>
<evidence type="ECO:0000256" key="4">
    <source>
        <dbReference type="ARBA" id="ARBA00023136"/>
    </source>
</evidence>
<feature type="transmembrane region" description="Helical" evidence="5">
    <location>
        <begin position="190"/>
        <end position="210"/>
    </location>
</feature>
<dbReference type="Proteomes" id="UP001417504">
    <property type="component" value="Unassembled WGS sequence"/>
</dbReference>
<name>A0AAP0ILJ6_9MAGN</name>
<dbReference type="SUPFAM" id="SSF103473">
    <property type="entry name" value="MFS general substrate transporter"/>
    <property type="match status" value="2"/>
</dbReference>
<dbReference type="PANTHER" id="PTHR21576">
    <property type="entry name" value="UNCHARACTERIZED NODULIN-LIKE PROTEIN"/>
    <property type="match status" value="1"/>
</dbReference>
<accession>A0AAP0ILJ6</accession>
<keyword evidence="3 5" id="KW-1133">Transmembrane helix</keyword>
<feature type="transmembrane region" description="Helical" evidence="5">
    <location>
        <begin position="156"/>
        <end position="178"/>
    </location>
</feature>
<evidence type="ECO:0000259" key="6">
    <source>
        <dbReference type="Pfam" id="PF06813"/>
    </source>
</evidence>
<dbReference type="Pfam" id="PF23262">
    <property type="entry name" value="NFD4_C"/>
    <property type="match status" value="1"/>
</dbReference>